<feature type="region of interest" description="Disordered" evidence="3">
    <location>
        <begin position="895"/>
        <end position="924"/>
    </location>
</feature>
<dbReference type="GO" id="GO:0005737">
    <property type="term" value="C:cytoplasm"/>
    <property type="evidence" value="ECO:0007669"/>
    <property type="project" value="TreeGrafter"/>
</dbReference>
<dbReference type="PRINTS" id="PR00038">
    <property type="entry name" value="HTHLUXR"/>
</dbReference>
<dbReference type="InterPro" id="IPR000792">
    <property type="entry name" value="Tscrpt_reg_LuxR_C"/>
</dbReference>
<feature type="region of interest" description="Disordered" evidence="3">
    <location>
        <begin position="746"/>
        <end position="770"/>
    </location>
</feature>
<protein>
    <submittedName>
        <fullName evidence="5">Regulatory protein, luxR family</fullName>
    </submittedName>
</protein>
<name>A0A1H1EUQ2_9ACTN</name>
<dbReference type="OrthoDB" id="5476461at2"/>
<keyword evidence="1" id="KW-0547">Nucleotide-binding</keyword>
<dbReference type="SUPFAM" id="SSF52540">
    <property type="entry name" value="P-loop containing nucleoside triphosphate hydrolases"/>
    <property type="match status" value="1"/>
</dbReference>
<dbReference type="PANTHER" id="PTHR16305:SF35">
    <property type="entry name" value="TRANSCRIPTIONAL ACTIVATOR DOMAIN"/>
    <property type="match status" value="1"/>
</dbReference>
<dbReference type="PROSITE" id="PS50043">
    <property type="entry name" value="HTH_LUXR_2"/>
    <property type="match status" value="1"/>
</dbReference>
<dbReference type="AlphaFoldDB" id="A0A1H1EUQ2"/>
<dbReference type="Gene3D" id="1.25.40.10">
    <property type="entry name" value="Tetratricopeptide repeat domain"/>
    <property type="match status" value="2"/>
</dbReference>
<dbReference type="EMBL" id="FNKK01000002">
    <property type="protein sequence ID" value="SDQ92199.1"/>
    <property type="molecule type" value="Genomic_DNA"/>
</dbReference>
<organism evidence="5 6">
    <name type="scientific">Thermostaphylospora chromogena</name>
    <dbReference type="NCBI Taxonomy" id="35622"/>
    <lineage>
        <taxon>Bacteria</taxon>
        <taxon>Bacillati</taxon>
        <taxon>Actinomycetota</taxon>
        <taxon>Actinomycetes</taxon>
        <taxon>Streptosporangiales</taxon>
        <taxon>Thermomonosporaceae</taxon>
        <taxon>Thermostaphylospora</taxon>
    </lineage>
</organism>
<reference evidence="5 6" key="1">
    <citation type="submission" date="2016-10" db="EMBL/GenBank/DDBJ databases">
        <authorList>
            <person name="de Groot N.N."/>
        </authorList>
    </citation>
    <scope>NUCLEOTIDE SEQUENCE [LARGE SCALE GENOMIC DNA]</scope>
    <source>
        <strain evidence="5 6">DSM 43794</strain>
    </source>
</reference>
<gene>
    <name evidence="5" type="ORF">SAMN04489764_2631</name>
</gene>
<dbReference type="GO" id="GO:0005524">
    <property type="term" value="F:ATP binding"/>
    <property type="evidence" value="ECO:0007669"/>
    <property type="project" value="UniProtKB-KW"/>
</dbReference>
<evidence type="ECO:0000313" key="5">
    <source>
        <dbReference type="EMBL" id="SDQ92199.1"/>
    </source>
</evidence>
<dbReference type="Gene3D" id="1.10.10.10">
    <property type="entry name" value="Winged helix-like DNA-binding domain superfamily/Winged helix DNA-binding domain"/>
    <property type="match status" value="1"/>
</dbReference>
<proteinExistence type="predicted"/>
<dbReference type="InterPro" id="IPR016032">
    <property type="entry name" value="Sig_transdc_resp-reg_C-effctor"/>
</dbReference>
<dbReference type="SUPFAM" id="SSF46894">
    <property type="entry name" value="C-terminal effector domain of the bipartite response regulators"/>
    <property type="match status" value="1"/>
</dbReference>
<keyword evidence="6" id="KW-1185">Reference proteome</keyword>
<evidence type="ECO:0000256" key="3">
    <source>
        <dbReference type="SAM" id="MobiDB-lite"/>
    </source>
</evidence>
<dbReference type="InterPro" id="IPR027417">
    <property type="entry name" value="P-loop_NTPase"/>
</dbReference>
<dbReference type="SMART" id="SM00421">
    <property type="entry name" value="HTH_LUXR"/>
    <property type="match status" value="1"/>
</dbReference>
<dbReference type="Pfam" id="PF13191">
    <property type="entry name" value="AAA_16"/>
    <property type="match status" value="1"/>
</dbReference>
<evidence type="ECO:0000259" key="4">
    <source>
        <dbReference type="PROSITE" id="PS50043"/>
    </source>
</evidence>
<evidence type="ECO:0000256" key="2">
    <source>
        <dbReference type="ARBA" id="ARBA00022840"/>
    </source>
</evidence>
<evidence type="ECO:0000313" key="6">
    <source>
        <dbReference type="Proteomes" id="UP000217103"/>
    </source>
</evidence>
<dbReference type="SUPFAM" id="SSF48452">
    <property type="entry name" value="TPR-like"/>
    <property type="match status" value="1"/>
</dbReference>
<dbReference type="PANTHER" id="PTHR16305">
    <property type="entry name" value="TESTICULAR SOLUBLE ADENYLYL CYCLASE"/>
    <property type="match status" value="1"/>
</dbReference>
<keyword evidence="2" id="KW-0067">ATP-binding</keyword>
<dbReference type="Pfam" id="PF00196">
    <property type="entry name" value="GerE"/>
    <property type="match status" value="1"/>
</dbReference>
<dbReference type="InterPro" id="IPR011990">
    <property type="entry name" value="TPR-like_helical_dom_sf"/>
</dbReference>
<dbReference type="GO" id="GO:0006355">
    <property type="term" value="P:regulation of DNA-templated transcription"/>
    <property type="evidence" value="ECO:0007669"/>
    <property type="project" value="InterPro"/>
</dbReference>
<accession>A0A1H1EUQ2</accession>
<dbReference type="PROSITE" id="PS00622">
    <property type="entry name" value="HTH_LUXR_1"/>
    <property type="match status" value="1"/>
</dbReference>
<dbReference type="CDD" id="cd06170">
    <property type="entry name" value="LuxR_C_like"/>
    <property type="match status" value="1"/>
</dbReference>
<sequence length="984" mass="105201">MGTAGPAGVLVGRSAELDVLTGAARAAATGSAGVVLLGGDAGIGKTRLVEELAGWARGEGFTVLVGQCAGLGDAVPYLPLADALRHVDPESLAAWPVLHRLIPGSGPYDESAAPPEESTGGLAQQRLFGSVLALLAELSARQPVLFILEDFHWADRSSRDLLVFLTRMLQSERVCLVSTYRTDDLHRRHPLRPLLAELRRLPAVTAVELRPLAPEDLADHLAHLLGTTAVGNELIAAIVERAEGNPFYAEELLAAYDRGLPDNLAELMLARVEQLSPQAQAVLRAAAVAGRRASHDLLAQVSDLDDRRFDEAMREIVSHGLMHPLRDGQGYAFRHALLQEAVYADLLPGERGRLHAAFARILARSGGRAAELAHHHLAGHDLEGALAASAEAGRRALRLGAPAEAHRHFNQVLALWDRVADPQALAGADRTTIGLHAAVAAADSGDNHRAIAQLRELPPTSEVNERLAHYLTEIEDTEGAVRAAQAAVDTAPDGPRLARALATYARAVYYTDRHDELEGLALRALEVAEASGTVDAEKNALVNLGNFAELAGDADRAERLLQRAYAKRSDDLSTDLRATFNLARLRYERGEIAAAAPIADRGIALAEETGLTWSAFGTDLRFLRFLIHYVLGEWDQAQAVASGFPIRAGTSSEAVLSSFALFVEVARGLPVVEERLAWLRPFWGAPIVTYMSRGLAAEHALWQGDPAAALDHVLAVLPTMDAFDPAVIRICATGLTALADFGSTNAKPIPGRSSERASDPLPDPASAPVPAAVSERDLADDLLQRARHAATTGPGTGIRGPLGPEGLAWLARAEAEWHRVHGTDTPDMWRRVVTAFDFGFSYEVARSRWRLAGSLLAAGERKAALAEWKAALATAEHLGATPLARELAALARRARFPGPHPKGSGAIADRDADQGADAGPELPSLTPREREVLALLAEGLTNREIAERLFIAQKTVSVHVSNILAKLGVSTRTQAAALAHRHRL</sequence>
<dbReference type="GO" id="GO:0003677">
    <property type="term" value="F:DNA binding"/>
    <property type="evidence" value="ECO:0007669"/>
    <property type="project" value="InterPro"/>
</dbReference>
<dbReference type="InterPro" id="IPR041664">
    <property type="entry name" value="AAA_16"/>
</dbReference>
<dbReference type="InterPro" id="IPR036388">
    <property type="entry name" value="WH-like_DNA-bd_sf"/>
</dbReference>
<dbReference type="STRING" id="35622.SAMN04489764_2631"/>
<dbReference type="Proteomes" id="UP000217103">
    <property type="component" value="Unassembled WGS sequence"/>
</dbReference>
<evidence type="ECO:0000256" key="1">
    <source>
        <dbReference type="ARBA" id="ARBA00022741"/>
    </source>
</evidence>
<dbReference type="GO" id="GO:0004016">
    <property type="term" value="F:adenylate cyclase activity"/>
    <property type="evidence" value="ECO:0007669"/>
    <property type="project" value="TreeGrafter"/>
</dbReference>
<feature type="domain" description="HTH luxR-type" evidence="4">
    <location>
        <begin position="918"/>
        <end position="983"/>
    </location>
</feature>